<dbReference type="PANTHER" id="PTHR11692">
    <property type="entry name" value="BIFUNCTIONAL PURINE BIOSYNTHESIS PROTEIN PURH"/>
    <property type="match status" value="1"/>
</dbReference>
<comment type="pathway">
    <text evidence="1 10">Purine metabolism; IMP biosynthesis via de novo pathway; IMP from 5-formamido-1-(5-phospho-D-ribosyl)imidazole-4-carboxamide: step 1/1.</text>
</comment>
<dbReference type="SUPFAM" id="SSF53927">
    <property type="entry name" value="Cytidine deaminase-like"/>
    <property type="match status" value="1"/>
</dbReference>
<dbReference type="HAMAP" id="MF_00139">
    <property type="entry name" value="PurH"/>
    <property type="match status" value="1"/>
</dbReference>
<proteinExistence type="inferred from homology"/>
<dbReference type="GO" id="GO:0006189">
    <property type="term" value="P:'de novo' IMP biosynthetic process"/>
    <property type="evidence" value="ECO:0007669"/>
    <property type="project" value="UniProtKB-UniRule"/>
</dbReference>
<comment type="catalytic activity">
    <reaction evidence="8 10">
        <text>(6R)-10-formyltetrahydrofolate + 5-amino-1-(5-phospho-beta-D-ribosyl)imidazole-4-carboxamide = 5-formamido-1-(5-phospho-D-ribosyl)imidazole-4-carboxamide + (6S)-5,6,7,8-tetrahydrofolate</text>
        <dbReference type="Rhea" id="RHEA:22192"/>
        <dbReference type="ChEBI" id="CHEBI:57453"/>
        <dbReference type="ChEBI" id="CHEBI:58467"/>
        <dbReference type="ChEBI" id="CHEBI:58475"/>
        <dbReference type="ChEBI" id="CHEBI:195366"/>
        <dbReference type="EC" id="2.1.2.3"/>
    </reaction>
</comment>
<dbReference type="RefSeq" id="WP_110046543.1">
    <property type="nucleotide sequence ID" value="NZ_CP054612.1"/>
</dbReference>
<comment type="catalytic activity">
    <reaction evidence="9 10">
        <text>IMP + H2O = 5-formamido-1-(5-phospho-D-ribosyl)imidazole-4-carboxamide</text>
        <dbReference type="Rhea" id="RHEA:18445"/>
        <dbReference type="ChEBI" id="CHEBI:15377"/>
        <dbReference type="ChEBI" id="CHEBI:58053"/>
        <dbReference type="ChEBI" id="CHEBI:58467"/>
        <dbReference type="EC" id="3.5.4.10"/>
    </reaction>
</comment>
<dbReference type="UniPathway" id="UPA00074">
    <property type="reaction ID" value="UER00133"/>
</dbReference>
<sequence>MAIRRALISVSDKTGIVDFSRELAALGVQLISTGGTKTLLEKEGVPVIGISEVTGFPEILDGRVKTLHPAVHSGLLAVRDSEEHQQAMKDLGLDYIDIVIVNLYPFAETIAKPDVTYDDAIENIDIGGPTMLRSAAKNHAFVSVVVDAADYAKVLEEVKAGGDTTLETRKRLAAKVFRHTAAYDSLIGDYLSKLLGDPMPEKYTVTYEKVQDLRYGENPHQKAAFYRKPLAQEGNITTAEQLHGKELSYNNINDANAALAIVKEFNEPAVVAVKHMNPCGVGIGADIHEAYQKAYAADPTSIFGGIVAANRTIGADTAQLLSEIFLEIIIAPDFTPEALEVLTKKKNIRLLKLGELQAAGERKPELLVTSVDGGMLVQESDVHSLTEADLQVVTNRKPTEEELKQLLFGWKVVKHVKSNAILLAKDNMTIGVGAGQMNRVGAAKIAIEQAGENAQGAALASDAFFPMGDTVEAAAKAGITAIIQPGGSVKDQESIDAANKHNIAMVFTSVRHFKH</sequence>
<evidence type="ECO:0000256" key="6">
    <source>
        <dbReference type="ARBA" id="ARBA00022801"/>
    </source>
</evidence>
<dbReference type="SUPFAM" id="SSF52335">
    <property type="entry name" value="Methylglyoxal synthase-like"/>
    <property type="match status" value="1"/>
</dbReference>
<dbReference type="GO" id="GO:0005829">
    <property type="term" value="C:cytosol"/>
    <property type="evidence" value="ECO:0007669"/>
    <property type="project" value="TreeGrafter"/>
</dbReference>
<protein>
    <recommendedName>
        <fullName evidence="10">Bifunctional purine biosynthesis protein PurH</fullName>
    </recommendedName>
    <domain>
        <recommendedName>
            <fullName evidence="10">Phosphoribosylaminoimidazolecarboxamide formyltransferase</fullName>
            <ecNumber evidence="10">2.1.2.3</ecNumber>
        </recommendedName>
        <alternativeName>
            <fullName evidence="10">AICAR transformylase</fullName>
        </alternativeName>
    </domain>
    <domain>
        <recommendedName>
            <fullName evidence="10">IMP cyclohydrolase</fullName>
            <ecNumber evidence="10">3.5.4.10</ecNumber>
        </recommendedName>
        <alternativeName>
            <fullName evidence="10">ATIC</fullName>
        </alternativeName>
        <alternativeName>
            <fullName evidence="10">IMP synthase</fullName>
        </alternativeName>
        <alternativeName>
            <fullName evidence="10">Inosinicase</fullName>
        </alternativeName>
    </domain>
</protein>
<keyword evidence="7 10" id="KW-0511">Multifunctional enzyme</keyword>
<comment type="similarity">
    <text evidence="3 10">Belongs to the PurH family.</text>
</comment>
<dbReference type="Gene3D" id="3.40.50.1380">
    <property type="entry name" value="Methylglyoxal synthase-like domain"/>
    <property type="match status" value="1"/>
</dbReference>
<dbReference type="NCBIfam" id="TIGR00355">
    <property type="entry name" value="purH"/>
    <property type="match status" value="1"/>
</dbReference>
<dbReference type="OrthoDB" id="9802065at2"/>
<dbReference type="EMBL" id="QGTQ01000028">
    <property type="protein sequence ID" value="PWV95314.1"/>
    <property type="molecule type" value="Genomic_DNA"/>
</dbReference>
<dbReference type="AlphaFoldDB" id="A0A2V2YMC2"/>
<keyword evidence="13" id="KW-1185">Reference proteome</keyword>
<evidence type="ECO:0000313" key="12">
    <source>
        <dbReference type="EMBL" id="PWV95314.1"/>
    </source>
</evidence>
<comment type="pathway">
    <text evidence="2 10">Purine metabolism; IMP biosynthesis via de novo pathway; 5-formamido-1-(5-phospho-D-ribosyl)imidazole-4-carboxamide from 5-amino-1-(5-phospho-D-ribosyl)imidazole-4-carboxamide (10-formyl THF route): step 1/1.</text>
</comment>
<evidence type="ECO:0000256" key="7">
    <source>
        <dbReference type="ARBA" id="ARBA00023268"/>
    </source>
</evidence>
<dbReference type="GO" id="GO:0003937">
    <property type="term" value="F:IMP cyclohydrolase activity"/>
    <property type="evidence" value="ECO:0007669"/>
    <property type="project" value="UniProtKB-UniRule"/>
</dbReference>
<keyword evidence="6 10" id="KW-0378">Hydrolase</keyword>
<accession>A0A2V2YMC2</accession>
<dbReference type="EC" id="3.5.4.10" evidence="10"/>
<dbReference type="SMART" id="SM00851">
    <property type="entry name" value="MGS"/>
    <property type="match status" value="1"/>
</dbReference>
<dbReference type="InterPro" id="IPR016193">
    <property type="entry name" value="Cytidine_deaminase-like"/>
</dbReference>
<dbReference type="SMART" id="SM00798">
    <property type="entry name" value="AICARFT_IMPCHas"/>
    <property type="match status" value="1"/>
</dbReference>
<evidence type="ECO:0000256" key="9">
    <source>
        <dbReference type="ARBA" id="ARBA00050687"/>
    </source>
</evidence>
<dbReference type="EC" id="2.1.2.3" evidence="10"/>
<dbReference type="PANTHER" id="PTHR11692:SF0">
    <property type="entry name" value="BIFUNCTIONAL PURINE BIOSYNTHESIS PROTEIN ATIC"/>
    <property type="match status" value="1"/>
</dbReference>
<dbReference type="Pfam" id="PF01808">
    <property type="entry name" value="AICARFT_IMPCHas"/>
    <property type="match status" value="1"/>
</dbReference>
<gene>
    <name evidence="10" type="primary">purH</name>
    <name evidence="12" type="ORF">DFQ01_12826</name>
</gene>
<dbReference type="PIRSF" id="PIRSF000414">
    <property type="entry name" value="AICARFT_IMPCHas"/>
    <property type="match status" value="1"/>
</dbReference>
<dbReference type="Proteomes" id="UP000246635">
    <property type="component" value="Unassembled WGS sequence"/>
</dbReference>
<evidence type="ECO:0000256" key="2">
    <source>
        <dbReference type="ARBA" id="ARBA00004954"/>
    </source>
</evidence>
<dbReference type="InterPro" id="IPR011607">
    <property type="entry name" value="MGS-like_dom"/>
</dbReference>
<dbReference type="InterPro" id="IPR024051">
    <property type="entry name" value="AICAR_Tfase_dup_dom_sf"/>
</dbReference>
<dbReference type="Gene3D" id="3.40.140.20">
    <property type="match status" value="2"/>
</dbReference>
<evidence type="ECO:0000256" key="3">
    <source>
        <dbReference type="ARBA" id="ARBA00007667"/>
    </source>
</evidence>
<evidence type="ECO:0000313" key="13">
    <source>
        <dbReference type="Proteomes" id="UP000246635"/>
    </source>
</evidence>
<dbReference type="Pfam" id="PF02142">
    <property type="entry name" value="MGS"/>
    <property type="match status" value="1"/>
</dbReference>
<comment type="domain">
    <text evidence="10">The IMP cyclohydrolase activity resides in the N-terminal region.</text>
</comment>
<evidence type="ECO:0000256" key="4">
    <source>
        <dbReference type="ARBA" id="ARBA00022679"/>
    </source>
</evidence>
<keyword evidence="4 10" id="KW-0808">Transferase</keyword>
<dbReference type="FunFam" id="3.40.140.20:FF:000002">
    <property type="entry name" value="Bifunctional purine biosynthesis protein PurH"/>
    <property type="match status" value="1"/>
</dbReference>
<evidence type="ECO:0000256" key="1">
    <source>
        <dbReference type="ARBA" id="ARBA00004844"/>
    </source>
</evidence>
<organism evidence="12 13">
    <name type="scientific">Paenibacillus cellulosilyticus</name>
    <dbReference type="NCBI Taxonomy" id="375489"/>
    <lineage>
        <taxon>Bacteria</taxon>
        <taxon>Bacillati</taxon>
        <taxon>Bacillota</taxon>
        <taxon>Bacilli</taxon>
        <taxon>Bacillales</taxon>
        <taxon>Paenibacillaceae</taxon>
        <taxon>Paenibacillus</taxon>
    </lineage>
</organism>
<dbReference type="GO" id="GO:0004643">
    <property type="term" value="F:phosphoribosylaminoimidazolecarboxamide formyltransferase activity"/>
    <property type="evidence" value="ECO:0007669"/>
    <property type="project" value="UniProtKB-UniRule"/>
</dbReference>
<evidence type="ECO:0000259" key="11">
    <source>
        <dbReference type="PROSITE" id="PS51855"/>
    </source>
</evidence>
<name>A0A2V2YMC2_9BACL</name>
<reference evidence="12 13" key="1">
    <citation type="submission" date="2018-05" db="EMBL/GenBank/DDBJ databases">
        <title>Genomic Encyclopedia of Type Strains, Phase III (KMG-III): the genomes of soil and plant-associated and newly described type strains.</title>
        <authorList>
            <person name="Whitman W."/>
        </authorList>
    </citation>
    <scope>NUCLEOTIDE SEQUENCE [LARGE SCALE GENOMIC DNA]</scope>
    <source>
        <strain evidence="12 13">CECT 5696</strain>
    </source>
</reference>
<dbReference type="PROSITE" id="PS51855">
    <property type="entry name" value="MGS"/>
    <property type="match status" value="1"/>
</dbReference>
<dbReference type="CDD" id="cd01421">
    <property type="entry name" value="IMPCH"/>
    <property type="match status" value="1"/>
</dbReference>
<dbReference type="InterPro" id="IPR002695">
    <property type="entry name" value="PurH-like"/>
</dbReference>
<evidence type="ECO:0000256" key="10">
    <source>
        <dbReference type="HAMAP-Rule" id="MF_00139"/>
    </source>
</evidence>
<keyword evidence="5 10" id="KW-0658">Purine biosynthesis</keyword>
<comment type="caution">
    <text evidence="12">The sequence shown here is derived from an EMBL/GenBank/DDBJ whole genome shotgun (WGS) entry which is preliminary data.</text>
</comment>
<feature type="domain" description="MGS-like" evidence="11">
    <location>
        <begin position="1"/>
        <end position="146"/>
    </location>
</feature>
<dbReference type="FunFam" id="3.40.140.20:FF:000001">
    <property type="entry name" value="Bifunctional purine biosynthesis protein PurH"/>
    <property type="match status" value="1"/>
</dbReference>
<evidence type="ECO:0000256" key="8">
    <source>
        <dbReference type="ARBA" id="ARBA00050488"/>
    </source>
</evidence>
<dbReference type="FunFam" id="3.40.50.1380:FF:000001">
    <property type="entry name" value="Bifunctional purine biosynthesis protein PurH"/>
    <property type="match status" value="1"/>
</dbReference>
<evidence type="ECO:0000256" key="5">
    <source>
        <dbReference type="ARBA" id="ARBA00022755"/>
    </source>
</evidence>
<dbReference type="NCBIfam" id="NF002049">
    <property type="entry name" value="PRK00881.1"/>
    <property type="match status" value="1"/>
</dbReference>
<dbReference type="InterPro" id="IPR036914">
    <property type="entry name" value="MGS-like_dom_sf"/>
</dbReference>